<reference evidence="1 2" key="1">
    <citation type="journal article" date="2009" name="PLoS Genet.">
        <title>Genomic analysis of the basal lineage fungus Rhizopus oryzae reveals a whole-genome duplication.</title>
        <authorList>
            <person name="Ma L.-J."/>
            <person name="Ibrahim A.S."/>
            <person name="Skory C."/>
            <person name="Grabherr M.G."/>
            <person name="Burger G."/>
            <person name="Butler M."/>
            <person name="Elias M."/>
            <person name="Idnurm A."/>
            <person name="Lang B.F."/>
            <person name="Sone T."/>
            <person name="Abe A."/>
            <person name="Calvo S.E."/>
            <person name="Corrochano L.M."/>
            <person name="Engels R."/>
            <person name="Fu J."/>
            <person name="Hansberg W."/>
            <person name="Kim J.-M."/>
            <person name="Kodira C.D."/>
            <person name="Koehrsen M.J."/>
            <person name="Liu B."/>
            <person name="Miranda-Saavedra D."/>
            <person name="O'Leary S."/>
            <person name="Ortiz-Castellanos L."/>
            <person name="Poulter R."/>
            <person name="Rodriguez-Romero J."/>
            <person name="Ruiz-Herrera J."/>
            <person name="Shen Y.-Q."/>
            <person name="Zeng Q."/>
            <person name="Galagan J."/>
            <person name="Birren B.W."/>
            <person name="Cuomo C.A."/>
            <person name="Wickes B.L."/>
        </authorList>
    </citation>
    <scope>NUCLEOTIDE SEQUENCE [LARGE SCALE GENOMIC DNA]</scope>
    <source>
        <strain evidence="2">RA 99-880 / ATCC MYA-4621 / FGSC 9543 / NRRL 43880</strain>
    </source>
</reference>
<dbReference type="AlphaFoldDB" id="I1BQM5"/>
<dbReference type="Proteomes" id="UP000009138">
    <property type="component" value="Unassembled WGS sequence"/>
</dbReference>
<evidence type="ECO:0000313" key="2">
    <source>
        <dbReference type="Proteomes" id="UP000009138"/>
    </source>
</evidence>
<protein>
    <submittedName>
        <fullName evidence="1">Uncharacterized protein</fullName>
    </submittedName>
</protein>
<proteinExistence type="predicted"/>
<accession>I1BQM5</accession>
<dbReference type="EMBL" id="CH476733">
    <property type="protein sequence ID" value="EIE78505.1"/>
    <property type="molecule type" value="Genomic_DNA"/>
</dbReference>
<dbReference type="InParanoid" id="I1BQM5"/>
<evidence type="ECO:0000313" key="1">
    <source>
        <dbReference type="EMBL" id="EIE78505.1"/>
    </source>
</evidence>
<dbReference type="RefSeq" id="XP_067513901.1">
    <property type="nucleotide sequence ID" value="XM_067657800.1"/>
</dbReference>
<name>I1BQM5_RHIO9</name>
<keyword evidence="2" id="KW-1185">Reference proteome</keyword>
<dbReference type="VEuPathDB" id="FungiDB:RO3G_03209"/>
<gene>
    <name evidence="1" type="ORF">RO3G_03209</name>
</gene>
<sequence length="75" mass="8581">MYACAWKSFYLTATSTGRRLLLAKGVMSYKLDAIMTSDYYLNTFLPLFHIPVLRALAPLPRFVQILVPPSFFSFV</sequence>
<dbReference type="GeneID" id="93610181"/>
<organism evidence="1 2">
    <name type="scientific">Rhizopus delemar (strain RA 99-880 / ATCC MYA-4621 / FGSC 9543 / NRRL 43880)</name>
    <name type="common">Mucormycosis agent</name>
    <name type="synonym">Rhizopus arrhizus var. delemar</name>
    <dbReference type="NCBI Taxonomy" id="246409"/>
    <lineage>
        <taxon>Eukaryota</taxon>
        <taxon>Fungi</taxon>
        <taxon>Fungi incertae sedis</taxon>
        <taxon>Mucoromycota</taxon>
        <taxon>Mucoromycotina</taxon>
        <taxon>Mucoromycetes</taxon>
        <taxon>Mucorales</taxon>
        <taxon>Mucorineae</taxon>
        <taxon>Rhizopodaceae</taxon>
        <taxon>Rhizopus</taxon>
    </lineage>
</organism>